<dbReference type="HOGENOM" id="CLU_035509_11_3_1"/>
<feature type="transmembrane region" description="Helical" evidence="1">
    <location>
        <begin position="212"/>
        <end position="230"/>
    </location>
</feature>
<dbReference type="Proteomes" id="UP000054477">
    <property type="component" value="Unassembled WGS sequence"/>
</dbReference>
<keyword evidence="1" id="KW-1133">Transmembrane helix</keyword>
<evidence type="ECO:0000313" key="4">
    <source>
        <dbReference type="Proteomes" id="UP000054477"/>
    </source>
</evidence>
<proteinExistence type="predicted"/>
<keyword evidence="4" id="KW-1185">Reference proteome</keyword>
<protein>
    <recommendedName>
        <fullName evidence="2">DUF6533 domain-containing protein</fullName>
    </recommendedName>
</protein>
<dbReference type="EMBL" id="KN838612">
    <property type="protein sequence ID" value="KIK01120.1"/>
    <property type="molecule type" value="Genomic_DNA"/>
</dbReference>
<gene>
    <name evidence="3" type="ORF">K443DRAFT_678706</name>
</gene>
<sequence>MKPTFEEVVVVLQSARLRNYMTVASIVVLVYDYMLTLNSELLLVWSSRWNPVKALFLLVRYMPFIDMVFSISYLTRNGTSHTACGITFQTSAWLFVVGASVAEILLTIRTWACWDRARWLTIGLPIFFLVIWVIVYVFLDLFLRSVVFIRPPHDANPFGCFHAGAKPMLVACWAAMMVYDAGLLLLMGIRGFPIFVDMERGTLSKVVYRDGLIYYLFLFGLSLVNLVTLLCLPHEYMNLLTALERVMYSILTCRAILHIREQNQIEPTGCSFDLSV</sequence>
<name>A0A0C9WRE3_9AGAR</name>
<feature type="transmembrane region" description="Helical" evidence="1">
    <location>
        <begin position="86"/>
        <end position="107"/>
    </location>
</feature>
<dbReference type="Pfam" id="PF20151">
    <property type="entry name" value="DUF6533"/>
    <property type="match status" value="1"/>
</dbReference>
<evidence type="ECO:0000313" key="3">
    <source>
        <dbReference type="EMBL" id="KIK01120.1"/>
    </source>
</evidence>
<feature type="domain" description="DUF6533" evidence="2">
    <location>
        <begin position="20"/>
        <end position="65"/>
    </location>
</feature>
<feature type="transmembrane region" description="Helical" evidence="1">
    <location>
        <begin position="55"/>
        <end position="74"/>
    </location>
</feature>
<dbReference type="InterPro" id="IPR045340">
    <property type="entry name" value="DUF6533"/>
</dbReference>
<keyword evidence="1" id="KW-0472">Membrane</keyword>
<keyword evidence="1" id="KW-0812">Transmembrane</keyword>
<evidence type="ECO:0000259" key="2">
    <source>
        <dbReference type="Pfam" id="PF20151"/>
    </source>
</evidence>
<accession>A0A0C9WRE3</accession>
<dbReference type="AlphaFoldDB" id="A0A0C9WRE3"/>
<organism evidence="3 4">
    <name type="scientific">Laccaria amethystina LaAM-08-1</name>
    <dbReference type="NCBI Taxonomy" id="1095629"/>
    <lineage>
        <taxon>Eukaryota</taxon>
        <taxon>Fungi</taxon>
        <taxon>Dikarya</taxon>
        <taxon>Basidiomycota</taxon>
        <taxon>Agaricomycotina</taxon>
        <taxon>Agaricomycetes</taxon>
        <taxon>Agaricomycetidae</taxon>
        <taxon>Agaricales</taxon>
        <taxon>Agaricineae</taxon>
        <taxon>Hydnangiaceae</taxon>
        <taxon>Laccaria</taxon>
    </lineage>
</organism>
<feature type="transmembrane region" description="Helical" evidence="1">
    <location>
        <begin position="20"/>
        <end position="43"/>
    </location>
</feature>
<feature type="transmembrane region" description="Helical" evidence="1">
    <location>
        <begin position="168"/>
        <end position="192"/>
    </location>
</feature>
<dbReference type="OrthoDB" id="2958007at2759"/>
<feature type="transmembrane region" description="Helical" evidence="1">
    <location>
        <begin position="119"/>
        <end position="139"/>
    </location>
</feature>
<reference evidence="4" key="2">
    <citation type="submission" date="2015-01" db="EMBL/GenBank/DDBJ databases">
        <title>Evolutionary Origins and Diversification of the Mycorrhizal Mutualists.</title>
        <authorList>
            <consortium name="DOE Joint Genome Institute"/>
            <consortium name="Mycorrhizal Genomics Consortium"/>
            <person name="Kohler A."/>
            <person name="Kuo A."/>
            <person name="Nagy L.G."/>
            <person name="Floudas D."/>
            <person name="Copeland A."/>
            <person name="Barry K.W."/>
            <person name="Cichocki N."/>
            <person name="Veneault-Fourrey C."/>
            <person name="LaButti K."/>
            <person name="Lindquist E.A."/>
            <person name="Lipzen A."/>
            <person name="Lundell T."/>
            <person name="Morin E."/>
            <person name="Murat C."/>
            <person name="Riley R."/>
            <person name="Ohm R."/>
            <person name="Sun H."/>
            <person name="Tunlid A."/>
            <person name="Henrissat B."/>
            <person name="Grigoriev I.V."/>
            <person name="Hibbett D.S."/>
            <person name="Martin F."/>
        </authorList>
    </citation>
    <scope>NUCLEOTIDE SEQUENCE [LARGE SCALE GENOMIC DNA]</scope>
    <source>
        <strain evidence="4">LaAM-08-1</strain>
    </source>
</reference>
<evidence type="ECO:0000256" key="1">
    <source>
        <dbReference type="SAM" id="Phobius"/>
    </source>
</evidence>
<reference evidence="3 4" key="1">
    <citation type="submission" date="2014-04" db="EMBL/GenBank/DDBJ databases">
        <authorList>
            <consortium name="DOE Joint Genome Institute"/>
            <person name="Kuo A."/>
            <person name="Kohler A."/>
            <person name="Nagy L.G."/>
            <person name="Floudas D."/>
            <person name="Copeland A."/>
            <person name="Barry K.W."/>
            <person name="Cichocki N."/>
            <person name="Veneault-Fourrey C."/>
            <person name="LaButti K."/>
            <person name="Lindquist E.A."/>
            <person name="Lipzen A."/>
            <person name="Lundell T."/>
            <person name="Morin E."/>
            <person name="Murat C."/>
            <person name="Sun H."/>
            <person name="Tunlid A."/>
            <person name="Henrissat B."/>
            <person name="Grigoriev I.V."/>
            <person name="Hibbett D.S."/>
            <person name="Martin F."/>
            <person name="Nordberg H.P."/>
            <person name="Cantor M.N."/>
            <person name="Hua S.X."/>
        </authorList>
    </citation>
    <scope>NUCLEOTIDE SEQUENCE [LARGE SCALE GENOMIC DNA]</scope>
    <source>
        <strain evidence="3 4">LaAM-08-1</strain>
    </source>
</reference>